<dbReference type="GO" id="GO:0046872">
    <property type="term" value="F:metal ion binding"/>
    <property type="evidence" value="ECO:0007669"/>
    <property type="project" value="InterPro"/>
</dbReference>
<dbReference type="EMBL" id="FWDM01000018">
    <property type="protein sequence ID" value="SLM12502.1"/>
    <property type="molecule type" value="Genomic_DNA"/>
</dbReference>
<dbReference type="InterPro" id="IPR007863">
    <property type="entry name" value="Peptidase_M16_C"/>
</dbReference>
<dbReference type="PANTHER" id="PTHR11851">
    <property type="entry name" value="METALLOPROTEASE"/>
    <property type="match status" value="1"/>
</dbReference>
<reference evidence="3" key="1">
    <citation type="submission" date="2017-02" db="EMBL/GenBank/DDBJ databases">
        <authorList>
            <person name="Regsiter A."/>
            <person name="William W."/>
        </authorList>
    </citation>
    <scope>NUCLEOTIDE SEQUENCE</scope>
    <source>
        <strain evidence="3">Bib</strain>
    </source>
</reference>
<dbReference type="SUPFAM" id="SSF63411">
    <property type="entry name" value="LuxS/MPP-like metallohydrolase"/>
    <property type="match status" value="2"/>
</dbReference>
<gene>
    <name evidence="3" type="ORF">SPIROBIBN47_250067</name>
</gene>
<evidence type="ECO:0000313" key="3">
    <source>
        <dbReference type="EMBL" id="SLM12502.1"/>
    </source>
</evidence>
<sequence length="478" mass="52750">MKFAICERYRRLSRLFAAVMFVFLIVASAGAQTSFIRENAPTFMKTVLSNGIPVYMKVQDANRVFHVSLVLQGGSLVTPPEQAGWENIALKTMARSSQNYPYEKAAAILDRTSSSIGTAVQFEYSTFSLTTLDKYRDELLALWGDMLTAPSFSADDFGKAKDEVSLSLQSVEQNPWSTTQKVMNQAYFKGHPYAVNPEGTEESISPMTATDARKWYAEHFSADRIFVVAVGDFNPAELAKKLEALLGQVSGPKLGAVSRPSPFPMGPSGSLIMQEHEQAKGTLYLRGDFAAPAPGSDDYFAMALAARMFSDLLFSVVRDKYGAVYTPSAMIRSFLANYGSIMIYKTSAPDKIKQYIDEAAGLLARGRVVSVDPAKTEADGYMPIGEAIDTYKQLYMNEYFEAVRSNAAIASLIIRSVLRTGDPADWLKDQKRIDMLDADAVQRAFNTYVLGGAFLWVAVGDQTLLDKLDPRAFEAIRF</sequence>
<name>A0A3P3XIA5_9SPIR</name>
<dbReference type="PANTHER" id="PTHR11851:SF224">
    <property type="entry name" value="PROCESSING PROTEASE"/>
    <property type="match status" value="1"/>
</dbReference>
<feature type="domain" description="Peptidase M16 C-terminal" evidence="2">
    <location>
        <begin position="207"/>
        <end position="358"/>
    </location>
</feature>
<dbReference type="Pfam" id="PF05193">
    <property type="entry name" value="Peptidase_M16_C"/>
    <property type="match status" value="1"/>
</dbReference>
<organism evidence="3">
    <name type="scientific">uncultured spirochete</name>
    <dbReference type="NCBI Taxonomy" id="156406"/>
    <lineage>
        <taxon>Bacteria</taxon>
        <taxon>Pseudomonadati</taxon>
        <taxon>Spirochaetota</taxon>
        <taxon>Spirochaetia</taxon>
        <taxon>Spirochaetales</taxon>
        <taxon>environmental samples</taxon>
    </lineage>
</organism>
<dbReference type="InterPro" id="IPR011765">
    <property type="entry name" value="Pept_M16_N"/>
</dbReference>
<proteinExistence type="predicted"/>
<evidence type="ECO:0000259" key="2">
    <source>
        <dbReference type="Pfam" id="PF05193"/>
    </source>
</evidence>
<accession>A0A3P3XIA5</accession>
<dbReference type="Pfam" id="PF00675">
    <property type="entry name" value="Peptidase_M16"/>
    <property type="match status" value="1"/>
</dbReference>
<dbReference type="InterPro" id="IPR050361">
    <property type="entry name" value="MPP/UQCRC_Complex"/>
</dbReference>
<protein>
    <submittedName>
        <fullName evidence="3">Peptidase M16 domain protein</fullName>
    </submittedName>
</protein>
<dbReference type="AlphaFoldDB" id="A0A3P3XIA5"/>
<dbReference type="InterPro" id="IPR011249">
    <property type="entry name" value="Metalloenz_LuxS/M16"/>
</dbReference>
<dbReference type="Gene3D" id="3.30.830.10">
    <property type="entry name" value="Metalloenzyme, LuxS/M16 peptidase-like"/>
    <property type="match status" value="2"/>
</dbReference>
<evidence type="ECO:0000259" key="1">
    <source>
        <dbReference type="Pfam" id="PF00675"/>
    </source>
</evidence>
<feature type="domain" description="Peptidase M16 N-terminal" evidence="1">
    <location>
        <begin position="62"/>
        <end position="193"/>
    </location>
</feature>